<proteinExistence type="predicted"/>
<evidence type="ECO:0000313" key="3">
    <source>
        <dbReference type="Proteomes" id="UP000011083"/>
    </source>
</evidence>
<dbReference type="EMBL" id="KB008045">
    <property type="protein sequence ID" value="ELR14703.1"/>
    <property type="molecule type" value="Genomic_DNA"/>
</dbReference>
<dbReference type="GeneID" id="14915308"/>
<gene>
    <name evidence="2" type="ORF">ACA1_337590</name>
</gene>
<protein>
    <submittedName>
        <fullName evidence="2">Uncharacterized protein</fullName>
    </submittedName>
</protein>
<evidence type="ECO:0000256" key="1">
    <source>
        <dbReference type="SAM" id="MobiDB-lite"/>
    </source>
</evidence>
<dbReference type="RefSeq" id="XP_004336716.1">
    <property type="nucleotide sequence ID" value="XM_004336668.1"/>
</dbReference>
<organism evidence="2 3">
    <name type="scientific">Acanthamoeba castellanii (strain ATCC 30010 / Neff)</name>
    <dbReference type="NCBI Taxonomy" id="1257118"/>
    <lineage>
        <taxon>Eukaryota</taxon>
        <taxon>Amoebozoa</taxon>
        <taxon>Discosea</taxon>
        <taxon>Longamoebia</taxon>
        <taxon>Centramoebida</taxon>
        <taxon>Acanthamoebidae</taxon>
        <taxon>Acanthamoeba</taxon>
    </lineage>
</organism>
<evidence type="ECO:0000313" key="2">
    <source>
        <dbReference type="EMBL" id="ELR14703.1"/>
    </source>
</evidence>
<reference evidence="2 3" key="1">
    <citation type="journal article" date="2013" name="Genome Biol.">
        <title>Genome of Acanthamoeba castellanii highlights extensive lateral gene transfer and early evolution of tyrosine kinase signaling.</title>
        <authorList>
            <person name="Clarke M."/>
            <person name="Lohan A.J."/>
            <person name="Liu B."/>
            <person name="Lagkouvardos I."/>
            <person name="Roy S."/>
            <person name="Zafar N."/>
            <person name="Bertelli C."/>
            <person name="Schilde C."/>
            <person name="Kianianmomeni A."/>
            <person name="Burglin T.R."/>
            <person name="Frech C."/>
            <person name="Turcotte B."/>
            <person name="Kopec K.O."/>
            <person name="Synnott J.M."/>
            <person name="Choo C."/>
            <person name="Paponov I."/>
            <person name="Finkler A."/>
            <person name="Soon Heng Tan C."/>
            <person name="Hutchins A.P."/>
            <person name="Weinmeier T."/>
            <person name="Rattei T."/>
            <person name="Chu J.S."/>
            <person name="Gimenez G."/>
            <person name="Irimia M."/>
            <person name="Rigden D.J."/>
            <person name="Fitzpatrick D.A."/>
            <person name="Lorenzo-Morales J."/>
            <person name="Bateman A."/>
            <person name="Chiu C.H."/>
            <person name="Tang P."/>
            <person name="Hegemann P."/>
            <person name="Fromm H."/>
            <person name="Raoult D."/>
            <person name="Greub G."/>
            <person name="Miranda-Saavedra D."/>
            <person name="Chen N."/>
            <person name="Nash P."/>
            <person name="Ginger M.L."/>
            <person name="Horn M."/>
            <person name="Schaap P."/>
            <person name="Caler L."/>
            <person name="Loftus B."/>
        </authorList>
    </citation>
    <scope>NUCLEOTIDE SEQUENCE [LARGE SCALE GENOMIC DNA]</scope>
    <source>
        <strain evidence="2 3">Neff</strain>
    </source>
</reference>
<feature type="region of interest" description="Disordered" evidence="1">
    <location>
        <begin position="298"/>
        <end position="319"/>
    </location>
</feature>
<dbReference type="VEuPathDB" id="AmoebaDB:ACA1_337590"/>
<dbReference type="AlphaFoldDB" id="L8GPY3"/>
<keyword evidence="3" id="KW-1185">Reference proteome</keyword>
<sequence length="319" mass="36821">MNMWDCALAGIKPQSLICLVELISMECAIRLWHALPDELGVYARAVLEWGDHRYDASLIQAMWPWLEEFLRVKSDTDAGCCELLDMQIHDAFLDAVWPHLKRAMLRLGELTPRNKRLLAHYWADRSEFATLVITSITLNHANHFAHAGLKRLRLPHSFGEMLWISRWWMETRNIGVVVRARGGERWVPRSRHFAVYDTETNEPARLLPCDPPLRGRTEFTHEDAAWILAESERRKNKRRQQVNCPECGAYDPTAQHMRTGDGYMCANRITKKRAPRAVPYAIKKQRPQKIGELSKAIAKPKRTPTANPRKRVAATKKLC</sequence>
<dbReference type="KEGG" id="acan:ACA1_337590"/>
<dbReference type="Proteomes" id="UP000011083">
    <property type="component" value="Unassembled WGS sequence"/>
</dbReference>
<accession>L8GPY3</accession>
<name>L8GPY3_ACACF</name>